<keyword evidence="4" id="KW-1185">Reference proteome</keyword>
<gene>
    <name evidence="3" type="ORF">HaLaN_11584</name>
</gene>
<evidence type="ECO:0000313" key="3">
    <source>
        <dbReference type="EMBL" id="GFH15368.1"/>
    </source>
</evidence>
<protein>
    <submittedName>
        <fullName evidence="3">Uncharacterized protein</fullName>
    </submittedName>
</protein>
<name>A0A699Z8C6_HAELA</name>
<feature type="region of interest" description="Disordered" evidence="1">
    <location>
        <begin position="171"/>
        <end position="220"/>
    </location>
</feature>
<dbReference type="PANTHER" id="PTHR31285">
    <property type="entry name" value="NICOTINAMIDE MONONUCLEOTIDE ADENYLYLTRANSFERASE"/>
    <property type="match status" value="1"/>
</dbReference>
<sequence>MGMFAVALFVSWCTAGSGGAFAGHTQLLQAACEMYGQPGDAAFELSVGNADKLGANGRASGCLAQGLLPLPEVERRIAQFVEAGLPLLVTRAPLFVHKATLLRNSQFVVGWDTAVRMVMPKYYDDSEVEMMLVFERSVADSSITGQGVVNITDVRWLRVVLELLCSHRPHAARQAPQPRLRREPGPSASLPAKRITQTEQSAQSNTLPLIGPDEPRPRSLPLAKRTKTEQAVKATQLATATFLQWQAWQGQASLHTPPVPAARQVARQGH</sequence>
<feature type="signal peptide" evidence="2">
    <location>
        <begin position="1"/>
        <end position="22"/>
    </location>
</feature>
<dbReference type="AlphaFoldDB" id="A0A699Z8C6"/>
<accession>A0A699Z8C6</accession>
<dbReference type="EMBL" id="BLLF01000841">
    <property type="protein sequence ID" value="GFH15368.1"/>
    <property type="molecule type" value="Genomic_DNA"/>
</dbReference>
<reference evidence="3 4" key="1">
    <citation type="submission" date="2020-02" db="EMBL/GenBank/DDBJ databases">
        <title>Draft genome sequence of Haematococcus lacustris strain NIES-144.</title>
        <authorList>
            <person name="Morimoto D."/>
            <person name="Nakagawa S."/>
            <person name="Yoshida T."/>
            <person name="Sawayama S."/>
        </authorList>
    </citation>
    <scope>NUCLEOTIDE SEQUENCE [LARGE SCALE GENOMIC DNA]</scope>
    <source>
        <strain evidence="3 4">NIES-144</strain>
    </source>
</reference>
<dbReference type="GO" id="GO:0016887">
    <property type="term" value="F:ATP hydrolysis activity"/>
    <property type="evidence" value="ECO:0007669"/>
    <property type="project" value="TreeGrafter"/>
</dbReference>
<evidence type="ECO:0000313" key="4">
    <source>
        <dbReference type="Proteomes" id="UP000485058"/>
    </source>
</evidence>
<comment type="caution">
    <text evidence="3">The sequence shown here is derived from an EMBL/GenBank/DDBJ whole genome shotgun (WGS) entry which is preliminary data.</text>
</comment>
<dbReference type="Proteomes" id="UP000485058">
    <property type="component" value="Unassembled WGS sequence"/>
</dbReference>
<feature type="compositionally biased region" description="Polar residues" evidence="1">
    <location>
        <begin position="195"/>
        <end position="207"/>
    </location>
</feature>
<evidence type="ECO:0000256" key="1">
    <source>
        <dbReference type="SAM" id="MobiDB-lite"/>
    </source>
</evidence>
<organism evidence="3 4">
    <name type="scientific">Haematococcus lacustris</name>
    <name type="common">Green alga</name>
    <name type="synonym">Haematococcus pluvialis</name>
    <dbReference type="NCBI Taxonomy" id="44745"/>
    <lineage>
        <taxon>Eukaryota</taxon>
        <taxon>Viridiplantae</taxon>
        <taxon>Chlorophyta</taxon>
        <taxon>core chlorophytes</taxon>
        <taxon>Chlorophyceae</taxon>
        <taxon>CS clade</taxon>
        <taxon>Chlamydomonadales</taxon>
        <taxon>Haematococcaceae</taxon>
        <taxon>Haematococcus</taxon>
    </lineage>
</organism>
<dbReference type="GO" id="GO:0005737">
    <property type="term" value="C:cytoplasm"/>
    <property type="evidence" value="ECO:0007669"/>
    <property type="project" value="TreeGrafter"/>
</dbReference>
<dbReference type="GO" id="GO:0005634">
    <property type="term" value="C:nucleus"/>
    <property type="evidence" value="ECO:0007669"/>
    <property type="project" value="TreeGrafter"/>
</dbReference>
<keyword evidence="2" id="KW-0732">Signal</keyword>
<evidence type="ECO:0000256" key="2">
    <source>
        <dbReference type="SAM" id="SignalP"/>
    </source>
</evidence>
<proteinExistence type="predicted"/>
<dbReference type="GO" id="GO:0000309">
    <property type="term" value="F:nicotinamide-nucleotide adenylyltransferase activity"/>
    <property type="evidence" value="ECO:0007669"/>
    <property type="project" value="TreeGrafter"/>
</dbReference>
<feature type="chain" id="PRO_5025635041" evidence="2">
    <location>
        <begin position="23"/>
        <end position="270"/>
    </location>
</feature>
<dbReference type="PANTHER" id="PTHR31285:SF0">
    <property type="entry name" value="NICOTINAMIDE MONONUCLEOTIDE ADENYLYLTRANSFERASE"/>
    <property type="match status" value="1"/>
</dbReference>